<dbReference type="RefSeq" id="WP_025386390.1">
    <property type="nucleotide sequence ID" value="NZ_CP004006.1"/>
</dbReference>
<dbReference type="EMBL" id="CP004006">
    <property type="protein sequence ID" value="AHE67991.1"/>
    <property type="molecule type" value="Genomic_DNA"/>
</dbReference>
<reference evidence="1 2" key="1">
    <citation type="journal article" date="2013" name="Int. J. Med. Microbiol.">
        <title>Legionella oakridgensis ATCC 33761 genome sequence and phenotypic characterization reveals its replication capacity in amoebae.</title>
        <authorList>
            <person name="Brzuszkiewicz E."/>
            <person name="Schulz T."/>
            <person name="Rydzewski K."/>
            <person name="Daniel R."/>
            <person name="Gillmaier N."/>
            <person name="Dittmann C."/>
            <person name="Holland G."/>
            <person name="Schunder E."/>
            <person name="Lautner M."/>
            <person name="Eisenreich W."/>
            <person name="Luck C."/>
            <person name="Heuner K."/>
        </authorList>
    </citation>
    <scope>NUCLEOTIDE SEQUENCE [LARGE SCALE GENOMIC DNA]</scope>
    <source>
        <strain>OR-10</strain>
        <strain evidence="2">ATCC 33761</strain>
    </source>
</reference>
<protein>
    <submittedName>
        <fullName evidence="1">Uncharacterized protein</fullName>
    </submittedName>
</protein>
<dbReference type="Proteomes" id="UP000018838">
    <property type="component" value="Chromosome"/>
</dbReference>
<evidence type="ECO:0000313" key="2">
    <source>
        <dbReference type="Proteomes" id="UP000018838"/>
    </source>
</evidence>
<name>W0BGZ6_9GAMM</name>
<dbReference type="KEGG" id="lok:Loa_02454"/>
<proteinExistence type="predicted"/>
<accession>W0BGZ6</accession>
<dbReference type="AlphaFoldDB" id="W0BGZ6"/>
<gene>
    <name evidence="1" type="ORF">Loa_02454</name>
</gene>
<evidence type="ECO:0000313" key="1">
    <source>
        <dbReference type="EMBL" id="AHE67991.1"/>
    </source>
</evidence>
<sequence>MSYREKTPQIISILTRKLKPGKTVEDFQKAHLPPGNAKETEFGYDVDYFHAPTRVIHAVSVADPSVIISIGLTYGNPEVVLQEVHDKLPLEQERANKIAQVADKVGPSMIYFVASDNNYGGADETQLPLYEVTSEVVAAIESLIPQKKIKMNEWLRIK</sequence>
<dbReference type="HOGENOM" id="CLU_1667205_0_0_6"/>
<dbReference type="STRING" id="1268635.Loa_02454"/>
<dbReference type="PATRIC" id="fig|1268635.3.peg.2515"/>
<keyword evidence="2" id="KW-1185">Reference proteome</keyword>
<organism evidence="1 2">
    <name type="scientific">Legionella oakridgensis ATCC 33761 = DSM 21215</name>
    <dbReference type="NCBI Taxonomy" id="1268635"/>
    <lineage>
        <taxon>Bacteria</taxon>
        <taxon>Pseudomonadati</taxon>
        <taxon>Pseudomonadota</taxon>
        <taxon>Gammaproteobacteria</taxon>
        <taxon>Legionellales</taxon>
        <taxon>Legionellaceae</taxon>
        <taxon>Legionella</taxon>
    </lineage>
</organism>